<evidence type="ECO:0000256" key="5">
    <source>
        <dbReference type="ARBA" id="ARBA00022692"/>
    </source>
</evidence>
<evidence type="ECO:0000256" key="1">
    <source>
        <dbReference type="ARBA" id="ARBA00004651"/>
    </source>
</evidence>
<dbReference type="InterPro" id="IPR050297">
    <property type="entry name" value="LipidA_mod_glycosyltrf_83"/>
</dbReference>
<feature type="transmembrane region" description="Helical" evidence="8">
    <location>
        <begin position="153"/>
        <end position="175"/>
    </location>
</feature>
<protein>
    <submittedName>
        <fullName evidence="9">Uncharacterized protein</fullName>
    </submittedName>
</protein>
<keyword evidence="7 8" id="KW-0472">Membrane</keyword>
<keyword evidence="5 8" id="KW-0812">Transmembrane</keyword>
<dbReference type="GO" id="GO:0016763">
    <property type="term" value="F:pentosyltransferase activity"/>
    <property type="evidence" value="ECO:0007669"/>
    <property type="project" value="TreeGrafter"/>
</dbReference>
<keyword evidence="4" id="KW-0808">Transferase</keyword>
<evidence type="ECO:0000256" key="7">
    <source>
        <dbReference type="ARBA" id="ARBA00023136"/>
    </source>
</evidence>
<feature type="transmembrane region" description="Helical" evidence="8">
    <location>
        <begin position="122"/>
        <end position="141"/>
    </location>
</feature>
<accession>A0A5J4KXX8</accession>
<dbReference type="PANTHER" id="PTHR33908">
    <property type="entry name" value="MANNOSYLTRANSFERASE YKCB-RELATED"/>
    <property type="match status" value="1"/>
</dbReference>
<dbReference type="Proteomes" id="UP000326912">
    <property type="component" value="Unassembled WGS sequence"/>
</dbReference>
<comment type="caution">
    <text evidence="9">The sequence shown here is derived from an EMBL/GenBank/DDBJ whole genome shotgun (WGS) entry which is preliminary data.</text>
</comment>
<evidence type="ECO:0000256" key="3">
    <source>
        <dbReference type="ARBA" id="ARBA00022676"/>
    </source>
</evidence>
<evidence type="ECO:0000313" key="10">
    <source>
        <dbReference type="Proteomes" id="UP000326912"/>
    </source>
</evidence>
<reference evidence="9 10" key="1">
    <citation type="submission" date="2019-10" db="EMBL/GenBank/DDBJ databases">
        <title>Dictyobacter vulcani sp. nov., within the class Ktedonobacteria, isolated from soil of volcanic Mt. Zao.</title>
        <authorList>
            <person name="Zheng Y."/>
            <person name="Wang C.M."/>
            <person name="Sakai Y."/>
            <person name="Abe K."/>
            <person name="Yokota A."/>
            <person name="Yabe S."/>
        </authorList>
    </citation>
    <scope>NUCLEOTIDE SEQUENCE [LARGE SCALE GENOMIC DNA]</scope>
    <source>
        <strain evidence="9 10">W12</strain>
    </source>
</reference>
<keyword evidence="2" id="KW-1003">Cell membrane</keyword>
<dbReference type="PANTHER" id="PTHR33908:SF3">
    <property type="entry name" value="UNDECAPRENYL PHOSPHATE-ALPHA-4-AMINO-4-DEOXY-L-ARABINOSE ARABINOSYL TRANSFERASE"/>
    <property type="match status" value="1"/>
</dbReference>
<evidence type="ECO:0000313" key="9">
    <source>
        <dbReference type="EMBL" id="GER91922.1"/>
    </source>
</evidence>
<name>A0A5J4KXX8_9CHLR</name>
<keyword evidence="3" id="KW-0328">Glycosyltransferase</keyword>
<feature type="transmembrane region" description="Helical" evidence="8">
    <location>
        <begin position="39"/>
        <end position="57"/>
    </location>
</feature>
<dbReference type="GO" id="GO:0009103">
    <property type="term" value="P:lipopolysaccharide biosynthetic process"/>
    <property type="evidence" value="ECO:0007669"/>
    <property type="project" value="UniProtKB-ARBA"/>
</dbReference>
<proteinExistence type="predicted"/>
<evidence type="ECO:0000256" key="8">
    <source>
        <dbReference type="SAM" id="Phobius"/>
    </source>
</evidence>
<evidence type="ECO:0000256" key="2">
    <source>
        <dbReference type="ARBA" id="ARBA00022475"/>
    </source>
</evidence>
<evidence type="ECO:0000256" key="4">
    <source>
        <dbReference type="ARBA" id="ARBA00022679"/>
    </source>
</evidence>
<dbReference type="AlphaFoldDB" id="A0A5J4KXX8"/>
<evidence type="ECO:0000256" key="6">
    <source>
        <dbReference type="ARBA" id="ARBA00022989"/>
    </source>
</evidence>
<keyword evidence="10" id="KW-1185">Reference proteome</keyword>
<keyword evidence="6 8" id="KW-1133">Transmembrane helix</keyword>
<feature type="transmembrane region" description="Helical" evidence="8">
    <location>
        <begin position="69"/>
        <end position="88"/>
    </location>
</feature>
<sequence>MFGVNLGGQIGWLLPFALIAIIALLAVQRFRFQENKRQIGMVLWGMWLLTMAIFFTVDGAFHQYYMTEMSPGLGALVGIGLVVMWQAYRGRSWSGWLLPLALALTAVAQIYMLLSYPSWSQWLSPIIGILTIVAVAALIFFRLRPTLKWSLSVSQLAASAAGLGLAVLLVAPTIWSGYAVIHNVESSAPTAGPPAQVADAAAFPGQGGYGGFRGQGDMVVFLVGEQMVAFRVRVQAARHAQDKMYLARGLRALDREATLIRR</sequence>
<feature type="transmembrane region" description="Helical" evidence="8">
    <location>
        <begin position="6"/>
        <end position="27"/>
    </location>
</feature>
<gene>
    <name evidence="9" type="ORF">KDW_60840</name>
</gene>
<dbReference type="GO" id="GO:0010041">
    <property type="term" value="P:response to iron(III) ion"/>
    <property type="evidence" value="ECO:0007669"/>
    <property type="project" value="TreeGrafter"/>
</dbReference>
<dbReference type="GO" id="GO:0005886">
    <property type="term" value="C:plasma membrane"/>
    <property type="evidence" value="ECO:0007669"/>
    <property type="project" value="UniProtKB-SubCell"/>
</dbReference>
<feature type="transmembrane region" description="Helical" evidence="8">
    <location>
        <begin position="95"/>
        <end position="116"/>
    </location>
</feature>
<dbReference type="RefSeq" id="WP_151759496.1">
    <property type="nucleotide sequence ID" value="NZ_BKZW01000004.1"/>
</dbReference>
<comment type="subcellular location">
    <subcellularLocation>
        <location evidence="1">Cell membrane</location>
        <topology evidence="1">Multi-pass membrane protein</topology>
    </subcellularLocation>
</comment>
<dbReference type="EMBL" id="BKZW01000004">
    <property type="protein sequence ID" value="GER91922.1"/>
    <property type="molecule type" value="Genomic_DNA"/>
</dbReference>
<organism evidence="9 10">
    <name type="scientific">Dictyobacter vulcani</name>
    <dbReference type="NCBI Taxonomy" id="2607529"/>
    <lineage>
        <taxon>Bacteria</taxon>
        <taxon>Bacillati</taxon>
        <taxon>Chloroflexota</taxon>
        <taxon>Ktedonobacteria</taxon>
        <taxon>Ktedonobacterales</taxon>
        <taxon>Dictyobacteraceae</taxon>
        <taxon>Dictyobacter</taxon>
    </lineage>
</organism>